<evidence type="ECO:0000256" key="4">
    <source>
        <dbReference type="ARBA" id="ARBA00022692"/>
    </source>
</evidence>
<keyword evidence="5 7" id="KW-1133">Transmembrane helix</keyword>
<dbReference type="CDD" id="cd06261">
    <property type="entry name" value="TM_PBP2"/>
    <property type="match status" value="1"/>
</dbReference>
<reference evidence="9 10" key="1">
    <citation type="submission" date="2020-02" db="EMBL/GenBank/DDBJ databases">
        <authorList>
            <person name="Li X.-J."/>
            <person name="Han X.-M."/>
        </authorList>
    </citation>
    <scope>NUCLEOTIDE SEQUENCE [LARGE SCALE GENOMIC DNA]</scope>
    <source>
        <strain evidence="9 10">CCTCC AB 2017055</strain>
    </source>
</reference>
<organism evidence="9 10">
    <name type="scientific">Phytoactinopolyspora halotolerans</name>
    <dbReference type="NCBI Taxonomy" id="1981512"/>
    <lineage>
        <taxon>Bacteria</taxon>
        <taxon>Bacillati</taxon>
        <taxon>Actinomycetota</taxon>
        <taxon>Actinomycetes</taxon>
        <taxon>Jiangellales</taxon>
        <taxon>Jiangellaceae</taxon>
        <taxon>Phytoactinopolyspora</taxon>
    </lineage>
</organism>
<keyword evidence="10" id="KW-1185">Reference proteome</keyword>
<feature type="transmembrane region" description="Helical" evidence="7">
    <location>
        <begin position="148"/>
        <end position="169"/>
    </location>
</feature>
<evidence type="ECO:0000256" key="6">
    <source>
        <dbReference type="ARBA" id="ARBA00023136"/>
    </source>
</evidence>
<feature type="transmembrane region" description="Helical" evidence="7">
    <location>
        <begin position="42"/>
        <end position="60"/>
    </location>
</feature>
<evidence type="ECO:0000313" key="10">
    <source>
        <dbReference type="Proteomes" id="UP000475214"/>
    </source>
</evidence>
<evidence type="ECO:0000256" key="5">
    <source>
        <dbReference type="ARBA" id="ARBA00022989"/>
    </source>
</evidence>
<feature type="domain" description="ABC transmembrane type-1" evidence="8">
    <location>
        <begin position="1"/>
        <end position="166"/>
    </location>
</feature>
<keyword evidence="4 7" id="KW-0812">Transmembrane</keyword>
<protein>
    <submittedName>
        <fullName evidence="9">ABC transporter permease</fullName>
    </submittedName>
</protein>
<dbReference type="PANTHER" id="PTHR43386">
    <property type="entry name" value="OLIGOPEPTIDE TRANSPORT SYSTEM PERMEASE PROTEIN APPC"/>
    <property type="match status" value="1"/>
</dbReference>
<dbReference type="GO" id="GO:0055085">
    <property type="term" value="P:transmembrane transport"/>
    <property type="evidence" value="ECO:0007669"/>
    <property type="project" value="InterPro"/>
</dbReference>
<dbReference type="InterPro" id="IPR000515">
    <property type="entry name" value="MetI-like"/>
</dbReference>
<keyword evidence="3" id="KW-1003">Cell membrane</keyword>
<evidence type="ECO:0000256" key="3">
    <source>
        <dbReference type="ARBA" id="ARBA00022475"/>
    </source>
</evidence>
<keyword evidence="6 7" id="KW-0472">Membrane</keyword>
<evidence type="ECO:0000313" key="9">
    <source>
        <dbReference type="EMBL" id="NEE03909.1"/>
    </source>
</evidence>
<comment type="similarity">
    <text evidence="7">Belongs to the binding-protein-dependent transport system permease family.</text>
</comment>
<keyword evidence="2 7" id="KW-0813">Transport</keyword>
<dbReference type="PANTHER" id="PTHR43386:SF25">
    <property type="entry name" value="PEPTIDE ABC TRANSPORTER PERMEASE PROTEIN"/>
    <property type="match status" value="1"/>
</dbReference>
<dbReference type="Pfam" id="PF00528">
    <property type="entry name" value="BPD_transp_1"/>
    <property type="match status" value="1"/>
</dbReference>
<name>A0A6L9SFL7_9ACTN</name>
<dbReference type="InterPro" id="IPR035906">
    <property type="entry name" value="MetI-like_sf"/>
</dbReference>
<gene>
    <name evidence="9" type="ORF">G1H10_27450</name>
</gene>
<proteinExistence type="inferred from homology"/>
<dbReference type="EMBL" id="JAAGOA010000027">
    <property type="protein sequence ID" value="NEE03909.1"/>
    <property type="molecule type" value="Genomic_DNA"/>
</dbReference>
<dbReference type="SUPFAM" id="SSF161098">
    <property type="entry name" value="MetI-like"/>
    <property type="match status" value="1"/>
</dbReference>
<dbReference type="PROSITE" id="PS50928">
    <property type="entry name" value="ABC_TM1"/>
    <property type="match status" value="1"/>
</dbReference>
<sequence>MAAGSRPVVRDVISRITDVGIALPGLLVALILGTVFGVGRDTVIIALLVGFVPWAARVTIGPARQVLSREYVEAAFAYGRSTWFVLIRHVAPNIGSLIIVQTAVMFAVGILAEAGLSYLGLGSQSPTGSWGRFLNEAQPLIDRAPALILFPGFAITLAVMGFMLMGNGVQALMDPHRKGIELDANASRP</sequence>
<comment type="subcellular location">
    <subcellularLocation>
        <location evidence="1 7">Cell membrane</location>
        <topology evidence="1 7">Multi-pass membrane protein</topology>
    </subcellularLocation>
</comment>
<evidence type="ECO:0000256" key="1">
    <source>
        <dbReference type="ARBA" id="ARBA00004651"/>
    </source>
</evidence>
<feature type="transmembrane region" description="Helical" evidence="7">
    <location>
        <begin position="90"/>
        <end position="112"/>
    </location>
</feature>
<feature type="transmembrane region" description="Helical" evidence="7">
    <location>
        <begin position="12"/>
        <end position="36"/>
    </location>
</feature>
<comment type="caution">
    <text evidence="9">The sequence shown here is derived from an EMBL/GenBank/DDBJ whole genome shotgun (WGS) entry which is preliminary data.</text>
</comment>
<evidence type="ECO:0000259" key="8">
    <source>
        <dbReference type="PROSITE" id="PS50928"/>
    </source>
</evidence>
<dbReference type="GO" id="GO:0005886">
    <property type="term" value="C:plasma membrane"/>
    <property type="evidence" value="ECO:0007669"/>
    <property type="project" value="UniProtKB-SubCell"/>
</dbReference>
<evidence type="ECO:0000256" key="7">
    <source>
        <dbReference type="RuleBase" id="RU363032"/>
    </source>
</evidence>
<accession>A0A6L9SFL7</accession>
<dbReference type="InterPro" id="IPR050366">
    <property type="entry name" value="BP-dependent_transpt_permease"/>
</dbReference>
<dbReference type="Proteomes" id="UP000475214">
    <property type="component" value="Unassembled WGS sequence"/>
</dbReference>
<evidence type="ECO:0000256" key="2">
    <source>
        <dbReference type="ARBA" id="ARBA00022448"/>
    </source>
</evidence>
<dbReference type="AlphaFoldDB" id="A0A6L9SFL7"/>
<dbReference type="Gene3D" id="1.10.3720.10">
    <property type="entry name" value="MetI-like"/>
    <property type="match status" value="1"/>
</dbReference>